<protein>
    <submittedName>
        <fullName evidence="2">Uncharacterized protein</fullName>
    </submittedName>
</protein>
<evidence type="ECO:0000313" key="2">
    <source>
        <dbReference type="EMBL" id="SDS91007.1"/>
    </source>
</evidence>
<organism evidence="2 3">
    <name type="scientific">Actinoplanes derwentensis</name>
    <dbReference type="NCBI Taxonomy" id="113562"/>
    <lineage>
        <taxon>Bacteria</taxon>
        <taxon>Bacillati</taxon>
        <taxon>Actinomycetota</taxon>
        <taxon>Actinomycetes</taxon>
        <taxon>Micromonosporales</taxon>
        <taxon>Micromonosporaceae</taxon>
        <taxon>Actinoplanes</taxon>
    </lineage>
</organism>
<proteinExistence type="predicted"/>
<sequence>MRLWRTIAVPAVTAALALATTAVPAQAAPVRACAGQAGVFNACLTIEGTLTPNVWRVTAGLDRYMSQAACEAILPVGEFGGALYSNDDGFLDELTLAWVACGPAGLGVEFVEDEPYYVLDEDTDGKDELYAKINYFNPTTGRSEVYQTGLVQKEFRKGIPVD</sequence>
<feature type="chain" id="PRO_5009264011" evidence="1">
    <location>
        <begin position="28"/>
        <end position="162"/>
    </location>
</feature>
<dbReference type="Proteomes" id="UP000198688">
    <property type="component" value="Chromosome I"/>
</dbReference>
<name>A0A1H1W1M7_9ACTN</name>
<reference evidence="2 3" key="1">
    <citation type="submission" date="2016-10" db="EMBL/GenBank/DDBJ databases">
        <authorList>
            <person name="de Groot N.N."/>
        </authorList>
    </citation>
    <scope>NUCLEOTIDE SEQUENCE [LARGE SCALE GENOMIC DNA]</scope>
    <source>
        <strain evidence="2 3">DSM 43941</strain>
    </source>
</reference>
<feature type="signal peptide" evidence="1">
    <location>
        <begin position="1"/>
        <end position="27"/>
    </location>
</feature>
<accession>A0A1H1W1M7</accession>
<evidence type="ECO:0000256" key="1">
    <source>
        <dbReference type="SAM" id="SignalP"/>
    </source>
</evidence>
<keyword evidence="3" id="KW-1185">Reference proteome</keyword>
<evidence type="ECO:0000313" key="3">
    <source>
        <dbReference type="Proteomes" id="UP000198688"/>
    </source>
</evidence>
<gene>
    <name evidence="2" type="ORF">SAMN04489716_1956</name>
</gene>
<dbReference type="RefSeq" id="WP_157751438.1">
    <property type="nucleotide sequence ID" value="NZ_BOMJ01000013.1"/>
</dbReference>
<dbReference type="STRING" id="113562.SAMN04489716_1956"/>
<keyword evidence="1" id="KW-0732">Signal</keyword>
<dbReference type="AlphaFoldDB" id="A0A1H1W1M7"/>
<dbReference type="EMBL" id="LT629758">
    <property type="protein sequence ID" value="SDS91007.1"/>
    <property type="molecule type" value="Genomic_DNA"/>
</dbReference>
<dbReference type="OrthoDB" id="3298549at2"/>